<dbReference type="Pfam" id="PF01841">
    <property type="entry name" value="Transglut_core"/>
    <property type="match status" value="1"/>
</dbReference>
<protein>
    <submittedName>
        <fullName evidence="2">Transglutaminase-like_superfamily protein</fullName>
    </submittedName>
</protein>
<feature type="domain" description="Transglutaminase-like" evidence="1">
    <location>
        <begin position="92"/>
        <end position="199"/>
    </location>
</feature>
<evidence type="ECO:0000313" key="3">
    <source>
        <dbReference type="Proteomes" id="UP001642409"/>
    </source>
</evidence>
<sequence length="433" mass="52077">MSLVQFYKRMLMYHSNGRQLVEAYEKLQSQLNIKNIFKFDSHSLNPVDLHMVMIAVAYDSPQVWWSLEKAYFKPEINQICQIDPYQIQFQSIVNRLKNDEKSDIRLFYDILKEVVENTRYNDLQEQTERQDSIVGCLLERKANCEGFAKSFQYLSQKLNLQATILKGCMPDETVDYMQSKQTHAWCGLYIKQQYYMIDPAYYIKQIERNGIQFIEFLYSNDDNQLFEELINHQNIFNEYELNSSYYERYTLLNVNPFKVDKQFEVNTVLEKVLSTQFQIVEIIALFFSEMVLKSQVLHIFYYLPNINEKMITEYFNQANKTAKYQYRLDNINILFNDIHKLKIEGDRFIYLTISKVEIQQSVLFYKQQLKQLPQTGIFKFMTQQYKINLIRNMCQVCHQTKQYLYYNLLYQITRNFGGQLQTLKHLCKHNFQK</sequence>
<dbReference type="Gene3D" id="3.10.620.30">
    <property type="match status" value="1"/>
</dbReference>
<evidence type="ECO:0000313" key="2">
    <source>
        <dbReference type="EMBL" id="CAL5970216.1"/>
    </source>
</evidence>
<evidence type="ECO:0000259" key="1">
    <source>
        <dbReference type="Pfam" id="PF01841"/>
    </source>
</evidence>
<dbReference type="Proteomes" id="UP001642409">
    <property type="component" value="Unassembled WGS sequence"/>
</dbReference>
<organism evidence="2 3">
    <name type="scientific">Hexamita inflata</name>
    <dbReference type="NCBI Taxonomy" id="28002"/>
    <lineage>
        <taxon>Eukaryota</taxon>
        <taxon>Metamonada</taxon>
        <taxon>Diplomonadida</taxon>
        <taxon>Hexamitidae</taxon>
        <taxon>Hexamitinae</taxon>
        <taxon>Hexamita</taxon>
    </lineage>
</organism>
<dbReference type="SUPFAM" id="SSF54001">
    <property type="entry name" value="Cysteine proteinases"/>
    <property type="match status" value="1"/>
</dbReference>
<proteinExistence type="predicted"/>
<dbReference type="InterPro" id="IPR038765">
    <property type="entry name" value="Papain-like_cys_pep_sf"/>
</dbReference>
<accession>A0ABP1GDK2</accession>
<reference evidence="2 3" key="1">
    <citation type="submission" date="2024-07" db="EMBL/GenBank/DDBJ databases">
        <authorList>
            <person name="Akdeniz Z."/>
        </authorList>
    </citation>
    <scope>NUCLEOTIDE SEQUENCE [LARGE SCALE GENOMIC DNA]</scope>
</reference>
<keyword evidence="3" id="KW-1185">Reference proteome</keyword>
<name>A0ABP1GDK2_9EUKA</name>
<comment type="caution">
    <text evidence="2">The sequence shown here is derived from an EMBL/GenBank/DDBJ whole genome shotgun (WGS) entry which is preliminary data.</text>
</comment>
<dbReference type="EMBL" id="CAXDID020000001">
    <property type="protein sequence ID" value="CAL5970216.1"/>
    <property type="molecule type" value="Genomic_DNA"/>
</dbReference>
<gene>
    <name evidence="2" type="ORF">HINF_LOCUS156</name>
</gene>
<dbReference type="InterPro" id="IPR002931">
    <property type="entry name" value="Transglutaminase-like"/>
</dbReference>